<evidence type="ECO:0000256" key="4">
    <source>
        <dbReference type="ARBA" id="ARBA00022630"/>
    </source>
</evidence>
<dbReference type="InterPro" id="IPR002938">
    <property type="entry name" value="FAD-bd"/>
</dbReference>
<proteinExistence type="inferred from homology"/>
<evidence type="ECO:0000256" key="7">
    <source>
        <dbReference type="ARBA" id="ARBA00023033"/>
    </source>
</evidence>
<dbReference type="GO" id="GO:0071949">
    <property type="term" value="F:FAD binding"/>
    <property type="evidence" value="ECO:0007669"/>
    <property type="project" value="InterPro"/>
</dbReference>
<reference evidence="9 10" key="1">
    <citation type="submission" date="2017-08" db="EMBL/GenBank/DDBJ databases">
        <title>Infants hospitalized years apart are colonized by the same room-sourced microbial strains.</title>
        <authorList>
            <person name="Brooks B."/>
            <person name="Olm M.R."/>
            <person name="Firek B.A."/>
            <person name="Baker R."/>
            <person name="Thomas B.C."/>
            <person name="Morowitz M.J."/>
            <person name="Banfield J.F."/>
        </authorList>
    </citation>
    <scope>NUCLEOTIDE SEQUENCE [LARGE SCALE GENOMIC DNA]</scope>
    <source>
        <strain evidence="9">S2_005_003_R2_43</strain>
    </source>
</reference>
<dbReference type="NCBIfam" id="NF005691">
    <property type="entry name" value="PRK07494.1"/>
    <property type="match status" value="1"/>
</dbReference>
<evidence type="ECO:0000256" key="6">
    <source>
        <dbReference type="ARBA" id="ARBA00023002"/>
    </source>
</evidence>
<name>A0A2W5ME56_ANCNO</name>
<dbReference type="PANTHER" id="PTHR43876:SF7">
    <property type="entry name" value="UBIQUINONE BIOSYNTHESIS MONOOXYGENASE COQ6, MITOCHONDRIAL"/>
    <property type="match status" value="1"/>
</dbReference>
<protein>
    <submittedName>
        <fullName evidence="9">UbiH/UbiF family hydroxylase</fullName>
    </submittedName>
</protein>
<evidence type="ECO:0000256" key="2">
    <source>
        <dbReference type="ARBA" id="ARBA00004749"/>
    </source>
</evidence>
<evidence type="ECO:0000313" key="10">
    <source>
        <dbReference type="Proteomes" id="UP000249577"/>
    </source>
</evidence>
<comment type="caution">
    <text evidence="9">The sequence shown here is derived from an EMBL/GenBank/DDBJ whole genome shotgun (WGS) entry which is preliminary data.</text>
</comment>
<keyword evidence="4" id="KW-0285">Flavoprotein</keyword>
<dbReference type="PRINTS" id="PR00420">
    <property type="entry name" value="RNGMNOXGNASE"/>
</dbReference>
<keyword evidence="5" id="KW-0274">FAD</keyword>
<evidence type="ECO:0000256" key="5">
    <source>
        <dbReference type="ARBA" id="ARBA00022827"/>
    </source>
</evidence>
<gene>
    <name evidence="9" type="ORF">DI565_03880</name>
</gene>
<dbReference type="GO" id="GO:0016705">
    <property type="term" value="F:oxidoreductase activity, acting on paired donors, with incorporation or reduction of molecular oxygen"/>
    <property type="evidence" value="ECO:0007669"/>
    <property type="project" value="InterPro"/>
</dbReference>
<sequence length="391" mass="40648">MTSTIHDVAVVGGGPAGLLAALLAARAGARTAVVAPPAPADARTTALLDGSVAMLQEAGLWAELAPHAAPLKSLRIADACRRLFRAPEAIFHASELGLEAFGWNIANARLTEALATALAETPGVTLVERPATASRPDENGIEIDLAEGGAVSARLAVAADGRRSLMREAAGVRLRSRRARQTALAFTVAHERDHGFVSTELHFEEGPFTLVPLPGRRSSVVWAVRPERAETLAALPLETLGDAAAEASGRLLGAMTVEGRVGRFPIEIGAAAPLAARRTLLVGEAAHVLPPIGAQGLNLGFRDAASAAKAIGRAVAEGRDPGGDATLRSYMRARSADVWSRTAATDMLNRSLLTDFAPFHAARSLGLAAVSRIGPLRRFMMREGLAGGPAV</sequence>
<evidence type="ECO:0000313" key="9">
    <source>
        <dbReference type="EMBL" id="PZQ18187.1"/>
    </source>
</evidence>
<keyword evidence="6" id="KW-0560">Oxidoreductase</keyword>
<dbReference type="Gene3D" id="3.50.50.60">
    <property type="entry name" value="FAD/NAD(P)-binding domain"/>
    <property type="match status" value="2"/>
</dbReference>
<dbReference type="GO" id="GO:0006744">
    <property type="term" value="P:ubiquinone biosynthetic process"/>
    <property type="evidence" value="ECO:0007669"/>
    <property type="project" value="UniProtKB-UniPathway"/>
</dbReference>
<dbReference type="InterPro" id="IPR010971">
    <property type="entry name" value="UbiH/COQ6"/>
</dbReference>
<evidence type="ECO:0000256" key="3">
    <source>
        <dbReference type="ARBA" id="ARBA00005349"/>
    </source>
</evidence>
<dbReference type="Proteomes" id="UP000249577">
    <property type="component" value="Unassembled WGS sequence"/>
</dbReference>
<accession>A0A2W5ME56</accession>
<dbReference type="SUPFAM" id="SSF51905">
    <property type="entry name" value="FAD/NAD(P)-binding domain"/>
    <property type="match status" value="1"/>
</dbReference>
<comment type="pathway">
    <text evidence="2">Cofactor biosynthesis; ubiquinone biosynthesis.</text>
</comment>
<dbReference type="EMBL" id="QFPN01000002">
    <property type="protein sequence ID" value="PZQ18187.1"/>
    <property type="molecule type" value="Genomic_DNA"/>
</dbReference>
<dbReference type="Pfam" id="PF01494">
    <property type="entry name" value="FAD_binding_3"/>
    <property type="match status" value="1"/>
</dbReference>
<dbReference type="GO" id="GO:0004497">
    <property type="term" value="F:monooxygenase activity"/>
    <property type="evidence" value="ECO:0007669"/>
    <property type="project" value="UniProtKB-KW"/>
</dbReference>
<feature type="domain" description="FAD-binding" evidence="8">
    <location>
        <begin position="7"/>
        <end position="340"/>
    </location>
</feature>
<evidence type="ECO:0000259" key="8">
    <source>
        <dbReference type="Pfam" id="PF01494"/>
    </source>
</evidence>
<keyword evidence="7" id="KW-0503">Monooxygenase</keyword>
<dbReference type="InterPro" id="IPR036188">
    <property type="entry name" value="FAD/NAD-bd_sf"/>
</dbReference>
<dbReference type="PANTHER" id="PTHR43876">
    <property type="entry name" value="UBIQUINONE BIOSYNTHESIS MONOOXYGENASE COQ6, MITOCHONDRIAL"/>
    <property type="match status" value="1"/>
</dbReference>
<dbReference type="InterPro" id="IPR051205">
    <property type="entry name" value="UbiH/COQ6_monooxygenase"/>
</dbReference>
<organism evidence="9 10">
    <name type="scientific">Ancylobacter novellus</name>
    <name type="common">Thiobacillus novellus</name>
    <dbReference type="NCBI Taxonomy" id="921"/>
    <lineage>
        <taxon>Bacteria</taxon>
        <taxon>Pseudomonadati</taxon>
        <taxon>Pseudomonadota</taxon>
        <taxon>Alphaproteobacteria</taxon>
        <taxon>Hyphomicrobiales</taxon>
        <taxon>Xanthobacteraceae</taxon>
        <taxon>Ancylobacter</taxon>
    </lineage>
</organism>
<comment type="cofactor">
    <cofactor evidence="1">
        <name>FAD</name>
        <dbReference type="ChEBI" id="CHEBI:57692"/>
    </cofactor>
</comment>
<evidence type="ECO:0000256" key="1">
    <source>
        <dbReference type="ARBA" id="ARBA00001974"/>
    </source>
</evidence>
<dbReference type="UniPathway" id="UPA00232"/>
<dbReference type="AlphaFoldDB" id="A0A2W5ME56"/>
<comment type="similarity">
    <text evidence="3">Belongs to the UbiH/COQ6 family.</text>
</comment>
<dbReference type="NCBIfam" id="TIGR01988">
    <property type="entry name" value="Ubi-OHases"/>
    <property type="match status" value="1"/>
</dbReference>